<proteinExistence type="predicted"/>
<dbReference type="AlphaFoldDB" id="A0A1H2SUP7"/>
<evidence type="ECO:0000313" key="2">
    <source>
        <dbReference type="Proteomes" id="UP000199441"/>
    </source>
</evidence>
<dbReference type="InterPro" id="IPR009758">
    <property type="entry name" value="DUF1326"/>
</dbReference>
<dbReference type="EMBL" id="FNOI01000001">
    <property type="protein sequence ID" value="SDW35362.1"/>
    <property type="molecule type" value="Genomic_DNA"/>
</dbReference>
<keyword evidence="2" id="KW-1185">Reference proteome</keyword>
<gene>
    <name evidence="1" type="ORF">SAMN04488001_0950</name>
</gene>
<name>A0A1H2SUP7_9RHOB</name>
<evidence type="ECO:0000313" key="1">
    <source>
        <dbReference type="EMBL" id="SDW35362.1"/>
    </source>
</evidence>
<organism evidence="1 2">
    <name type="scientific">Litoreibacter albidus</name>
    <dbReference type="NCBI Taxonomy" id="670155"/>
    <lineage>
        <taxon>Bacteria</taxon>
        <taxon>Pseudomonadati</taxon>
        <taxon>Pseudomonadota</taxon>
        <taxon>Alphaproteobacteria</taxon>
        <taxon>Rhodobacterales</taxon>
        <taxon>Roseobacteraceae</taxon>
        <taxon>Litoreibacter</taxon>
    </lineage>
</organism>
<dbReference type="RefSeq" id="WP_089945108.1">
    <property type="nucleotide sequence ID" value="NZ_FNOI01000001.1"/>
</dbReference>
<evidence type="ECO:0008006" key="3">
    <source>
        <dbReference type="Google" id="ProtNLM"/>
    </source>
</evidence>
<dbReference type="Pfam" id="PF07040">
    <property type="entry name" value="DUF1326"/>
    <property type="match status" value="1"/>
</dbReference>
<protein>
    <recommendedName>
        <fullName evidence="3">DUF1326 domain-containing protein</fullName>
    </recommendedName>
</protein>
<dbReference type="STRING" id="670155.SAMN04488001_0950"/>
<accession>A0A1H2SUP7</accession>
<dbReference type="OrthoDB" id="9802256at2"/>
<dbReference type="Proteomes" id="UP000199441">
    <property type="component" value="Unassembled WGS sequence"/>
</dbReference>
<reference evidence="2" key="1">
    <citation type="submission" date="2016-10" db="EMBL/GenBank/DDBJ databases">
        <authorList>
            <person name="Varghese N."/>
            <person name="Submissions S."/>
        </authorList>
    </citation>
    <scope>NUCLEOTIDE SEQUENCE [LARGE SCALE GENOMIC DNA]</scope>
    <source>
        <strain evidence="2">DSM 26922</strain>
    </source>
</reference>
<sequence>MALDAQELGTVPWNIKGELILNCNCTVFCPCVVSLGKHPPTEGYCQAWLGIRIDEGHYGDEDLSGMAVGMLMDIPGNMGRGNWKAAAYIDDQASEAAYDGLVAILSGAAKGTTGLFSMLVGEFLGAERAPVSFTTEGNARRLMVGRKIQGEVVPVSGKDGKDMVITNTEYWMGPDITVATANKGKVRAYGRVWDFDGRSAEICQIDWGGPAPK</sequence>